<dbReference type="EMBL" id="JAZHXI010000023">
    <property type="protein sequence ID" value="KAL2060167.1"/>
    <property type="molecule type" value="Genomic_DNA"/>
</dbReference>
<name>A0ABR4BS16_9HELO</name>
<dbReference type="Proteomes" id="UP001595075">
    <property type="component" value="Unassembled WGS sequence"/>
</dbReference>
<protein>
    <recommendedName>
        <fullName evidence="3">Myb-like domain-containing protein</fullName>
    </recommendedName>
</protein>
<organism evidence="1 2">
    <name type="scientific">Oculimacula yallundae</name>
    <dbReference type="NCBI Taxonomy" id="86028"/>
    <lineage>
        <taxon>Eukaryota</taxon>
        <taxon>Fungi</taxon>
        <taxon>Dikarya</taxon>
        <taxon>Ascomycota</taxon>
        <taxon>Pezizomycotina</taxon>
        <taxon>Leotiomycetes</taxon>
        <taxon>Helotiales</taxon>
        <taxon>Ploettnerulaceae</taxon>
        <taxon>Oculimacula</taxon>
    </lineage>
</organism>
<keyword evidence="2" id="KW-1185">Reference proteome</keyword>
<accession>A0ABR4BS16</accession>
<sequence length="110" mass="12933">MSTHQGRTAPLPWTGDEVNLLIRLYPMTQVAGQGGDWTLATLALELEKYNLGMRRYNEGNVSHEILRRKNMDQFEPNEGLPRIKELGMPLYMICRDLLSWRREMKYCSWM</sequence>
<reference evidence="1 2" key="1">
    <citation type="journal article" date="2024" name="Commun. Biol.">
        <title>Comparative genomic analysis of thermophilic fungi reveals convergent evolutionary adaptations and gene losses.</title>
        <authorList>
            <person name="Steindorff A.S."/>
            <person name="Aguilar-Pontes M.V."/>
            <person name="Robinson A.J."/>
            <person name="Andreopoulos B."/>
            <person name="LaButti K."/>
            <person name="Kuo A."/>
            <person name="Mondo S."/>
            <person name="Riley R."/>
            <person name="Otillar R."/>
            <person name="Haridas S."/>
            <person name="Lipzen A."/>
            <person name="Grimwood J."/>
            <person name="Schmutz J."/>
            <person name="Clum A."/>
            <person name="Reid I.D."/>
            <person name="Moisan M.C."/>
            <person name="Butler G."/>
            <person name="Nguyen T.T.M."/>
            <person name="Dewar K."/>
            <person name="Conant G."/>
            <person name="Drula E."/>
            <person name="Henrissat B."/>
            <person name="Hansel C."/>
            <person name="Singer S."/>
            <person name="Hutchinson M.I."/>
            <person name="de Vries R.P."/>
            <person name="Natvig D.O."/>
            <person name="Powell A.J."/>
            <person name="Tsang A."/>
            <person name="Grigoriev I.V."/>
        </authorList>
    </citation>
    <scope>NUCLEOTIDE SEQUENCE [LARGE SCALE GENOMIC DNA]</scope>
    <source>
        <strain evidence="1 2">CBS 494.80</strain>
    </source>
</reference>
<proteinExistence type="predicted"/>
<evidence type="ECO:0000313" key="2">
    <source>
        <dbReference type="Proteomes" id="UP001595075"/>
    </source>
</evidence>
<comment type="caution">
    <text evidence="1">The sequence shown here is derived from an EMBL/GenBank/DDBJ whole genome shotgun (WGS) entry which is preliminary data.</text>
</comment>
<evidence type="ECO:0008006" key="3">
    <source>
        <dbReference type="Google" id="ProtNLM"/>
    </source>
</evidence>
<gene>
    <name evidence="1" type="ORF">VTL71DRAFT_9562</name>
</gene>
<evidence type="ECO:0000313" key="1">
    <source>
        <dbReference type="EMBL" id="KAL2060167.1"/>
    </source>
</evidence>